<reference evidence="1 3" key="1">
    <citation type="journal article" date="2011" name="J. Bacteriol.">
        <title>Draft genome sequence of the thermoalkaliphilic Caldalkalibacillus thermarum strain TA2.A1.</title>
        <authorList>
            <person name="Kalamorz F."/>
            <person name="Keis S."/>
            <person name="McMillan D.G."/>
            <person name="Olsson K."/>
            <person name="Stanton J.A."/>
            <person name="Stockwell P."/>
            <person name="Black M.A."/>
            <person name="Klingeman D.M."/>
            <person name="Land M.L."/>
            <person name="Han C.S."/>
            <person name="Martin S.L."/>
            <person name="Becher S.A."/>
            <person name="Peddie C.J."/>
            <person name="Morgan H.W."/>
            <person name="Matthies D."/>
            <person name="Preiss L."/>
            <person name="Meier T."/>
            <person name="Brown S.D."/>
            <person name="Cook G.M."/>
        </authorList>
    </citation>
    <scope>NUCLEOTIDE SEQUENCE [LARGE SCALE GENOMIC DNA]</scope>
    <source>
        <strain evidence="1 3">TA2.A1</strain>
    </source>
</reference>
<keyword evidence="4" id="KW-1185">Reference proteome</keyword>
<reference evidence="2 4" key="2">
    <citation type="journal article" date="2020" name="Extremophiles">
        <title>Genomic analysis of Caldalkalibacillus thermarum TA2.A1 reveals aerobic alkaliphilic metabolism and evolutionary hallmarks linking alkaliphilic bacteria and plant life.</title>
        <authorList>
            <person name="de Jong S.I."/>
            <person name="van den Broek M.A."/>
            <person name="Merkel A.Y."/>
            <person name="de la Torre Cortes P."/>
            <person name="Kalamorz F."/>
            <person name="Cook G.M."/>
            <person name="van Loosdrecht M.C.M."/>
            <person name="McMillan D.G.G."/>
        </authorList>
    </citation>
    <scope>NUCLEOTIDE SEQUENCE [LARGE SCALE GENOMIC DNA]</scope>
    <source>
        <strain evidence="2 4">TA2.A1</strain>
    </source>
</reference>
<name>F5LAG4_CALTT</name>
<dbReference type="RefSeq" id="WP_007506247.1">
    <property type="nucleotide sequence ID" value="NZ_AFCE01000163.1"/>
</dbReference>
<dbReference type="eggNOG" id="ENOG502Z898">
    <property type="taxonomic scope" value="Bacteria"/>
</dbReference>
<evidence type="ECO:0000313" key="1">
    <source>
        <dbReference type="EMBL" id="EGL81713.1"/>
    </source>
</evidence>
<gene>
    <name evidence="1" type="ORF">CathTA2_2899</name>
    <name evidence="2" type="ORF">HUR95_13560</name>
</gene>
<organism evidence="1 3">
    <name type="scientific">Caldalkalibacillus thermarum (strain TA2.A1)</name>
    <dbReference type="NCBI Taxonomy" id="986075"/>
    <lineage>
        <taxon>Bacteria</taxon>
        <taxon>Bacillati</taxon>
        <taxon>Bacillota</taxon>
        <taxon>Bacilli</taxon>
        <taxon>Bacillales</taxon>
        <taxon>Bacillaceae</taxon>
        <taxon>Caldalkalibacillus</taxon>
    </lineage>
</organism>
<sequence>MNTKALCTVFLIFSLVLSQGLLPFFSFFHPKVALAKTKAEFPAYPINPRIQFVHNAATFSLQKLKKDRYTLRLAIESMTNIPVDQRLDLTLLFTNGTLAGYFVTKGHGQDTLREEHLLEGNESAKYEAITYHYAVQIQNTGKVSQNAMSYDHVYLLSSALSQPTLFRQPKTNTQKQWQRILDHAIKQQKKYEQKQLLQKFKLTEQDYFIYPLDELTVYANDHLPTFSAQETKELLGHIWHQLYIHYVLGQVQDKRYPIDTRGSHMPLVVIARDHSHFHLLFRTRSGNEHKVTEALVSTVLHTHAAHIR</sequence>
<evidence type="ECO:0000313" key="2">
    <source>
        <dbReference type="EMBL" id="QZT33300.1"/>
    </source>
</evidence>
<dbReference type="KEGG" id="cthu:HUR95_13560"/>
<evidence type="ECO:0000313" key="4">
    <source>
        <dbReference type="Proteomes" id="UP000825179"/>
    </source>
</evidence>
<dbReference type="OrthoDB" id="2959394at2"/>
<evidence type="ECO:0000313" key="3">
    <source>
        <dbReference type="Proteomes" id="UP000010716"/>
    </source>
</evidence>
<dbReference type="EMBL" id="CP082237">
    <property type="protein sequence ID" value="QZT33300.1"/>
    <property type="molecule type" value="Genomic_DNA"/>
</dbReference>
<dbReference type="EMBL" id="AFCE01000163">
    <property type="protein sequence ID" value="EGL81713.1"/>
    <property type="molecule type" value="Genomic_DNA"/>
</dbReference>
<dbReference type="Proteomes" id="UP000010716">
    <property type="component" value="Unassembled WGS sequence"/>
</dbReference>
<dbReference type="AlphaFoldDB" id="F5LAG4"/>
<proteinExistence type="predicted"/>
<accession>F5LAG4</accession>
<protein>
    <submittedName>
        <fullName evidence="1">Uncharacterized protein</fullName>
    </submittedName>
</protein>
<reference evidence="2" key="3">
    <citation type="submission" date="2021-08" db="EMBL/GenBank/DDBJ databases">
        <authorList>
            <person name="de Jong S."/>
            <person name="van den Broek M."/>
            <person name="Merkel A."/>
            <person name="de la Torre Cortes P."/>
            <person name="Kalamorz F."/>
            <person name="Cook G."/>
            <person name="van Loosdrecht M."/>
            <person name="McMillan D."/>
        </authorList>
    </citation>
    <scope>NUCLEOTIDE SEQUENCE</scope>
    <source>
        <strain evidence="2">TA2.A1</strain>
    </source>
</reference>
<dbReference type="Proteomes" id="UP000825179">
    <property type="component" value="Chromosome"/>
</dbReference>